<organism evidence="1">
    <name type="scientific">Nakamurella sp. A5-74</name>
    <dbReference type="NCBI Taxonomy" id="3158264"/>
    <lineage>
        <taxon>Bacteria</taxon>
        <taxon>Bacillati</taxon>
        <taxon>Actinomycetota</taxon>
        <taxon>Actinomycetes</taxon>
        <taxon>Nakamurellales</taxon>
        <taxon>Nakamurellaceae</taxon>
        <taxon>Nakamurella</taxon>
    </lineage>
</organism>
<gene>
    <name evidence="1" type="ORF">ABLG96_19090</name>
</gene>
<sequence length="79" mass="8212">MGSAILLLALGITPPEAAHLSPDGSGDRAPRREADGFGATMEFLIAGHPALWGRAPTSRTEELATTNRARVIGNTAMAE</sequence>
<dbReference type="EMBL" id="CP159218">
    <property type="protein sequence ID" value="XCG63282.1"/>
    <property type="molecule type" value="Genomic_DNA"/>
</dbReference>
<proteinExistence type="predicted"/>
<accession>A0AAU8DPY6</accession>
<evidence type="ECO:0000313" key="1">
    <source>
        <dbReference type="EMBL" id="XCG63282.1"/>
    </source>
</evidence>
<name>A0AAU8DPY6_9ACTN</name>
<dbReference type="AlphaFoldDB" id="A0AAU8DPY6"/>
<dbReference type="RefSeq" id="WP_353648897.1">
    <property type="nucleotide sequence ID" value="NZ_CP159218.1"/>
</dbReference>
<reference evidence="1" key="1">
    <citation type="submission" date="2024-05" db="EMBL/GenBank/DDBJ databases">
        <authorList>
            <person name="Cai S.Y."/>
            <person name="Jin L.M."/>
            <person name="Li H.R."/>
        </authorList>
    </citation>
    <scope>NUCLEOTIDE SEQUENCE</scope>
    <source>
        <strain evidence="1">A5-74</strain>
    </source>
</reference>
<protein>
    <submittedName>
        <fullName evidence="1">Uncharacterized protein</fullName>
    </submittedName>
</protein>